<dbReference type="InterPro" id="IPR005064">
    <property type="entry name" value="BUG"/>
</dbReference>
<reference evidence="2 5" key="1">
    <citation type="submission" date="2018-09" db="EMBL/GenBank/DDBJ databases">
        <title>Roseomonas sp. nov., isolated from feces of Tibetan antelopes in the Qinghai-Tibet plateau, China.</title>
        <authorList>
            <person name="Tian Z."/>
        </authorList>
    </citation>
    <scope>NUCLEOTIDE SEQUENCE [LARGE SCALE GENOMIC DNA]</scope>
    <source>
        <strain evidence="3 4">Z23</strain>
        <strain evidence="2 5">Z24</strain>
    </source>
</reference>
<evidence type="ECO:0000256" key="1">
    <source>
        <dbReference type="ARBA" id="ARBA00006987"/>
    </source>
</evidence>
<sequence>MNSMRDAARAPIGRRGLMAAGLAGGLIPAGAAKAAAYPTRPVRIVVAFSPGGEPDILIRAMAPAMQEALGQPVVVDNRPGATTIIAAEHVSQAPADGYTFLLTSSTTFAVTPHLFEKLPYRLEQFKPITLLMRAQLAPYCNPKLPIRSVAELVEYAKKQPHPVTFTTTNRGAVAHLSGERMKQVTGIAMTDVPFRSSSAAAQALIRGDVDVGFDGVASYVELVKAGEIRALAVTGGKRIAALPDTPTFAEAGFPDVAQPYWYGLFAPAGVPDAVVETVLAATRAALKSPTLGGQMTAQGATLEGVDPGDFARLLMTERESWGALIRSIGLKLD</sequence>
<evidence type="ECO:0000313" key="2">
    <source>
        <dbReference type="EMBL" id="RKK01432.1"/>
    </source>
</evidence>
<dbReference type="Pfam" id="PF03401">
    <property type="entry name" value="TctC"/>
    <property type="match status" value="1"/>
</dbReference>
<dbReference type="InterPro" id="IPR042100">
    <property type="entry name" value="Bug_dom1"/>
</dbReference>
<proteinExistence type="inferred from homology"/>
<keyword evidence="4" id="KW-1185">Reference proteome</keyword>
<dbReference type="SUPFAM" id="SSF53850">
    <property type="entry name" value="Periplasmic binding protein-like II"/>
    <property type="match status" value="1"/>
</dbReference>
<dbReference type="EMBL" id="RAQU01000272">
    <property type="protein sequence ID" value="RKK01432.1"/>
    <property type="molecule type" value="Genomic_DNA"/>
</dbReference>
<evidence type="ECO:0000313" key="4">
    <source>
        <dbReference type="Proteomes" id="UP000274097"/>
    </source>
</evidence>
<dbReference type="CDD" id="cd07012">
    <property type="entry name" value="PBP2_Bug_TTT"/>
    <property type="match status" value="1"/>
</dbReference>
<dbReference type="Proteomes" id="UP000278036">
    <property type="component" value="Unassembled WGS sequence"/>
</dbReference>
<dbReference type="InParanoid" id="A0A3A9J4P5"/>
<dbReference type="Gene3D" id="3.40.190.150">
    <property type="entry name" value="Bordetella uptake gene, domain 1"/>
    <property type="match status" value="1"/>
</dbReference>
<accession>A0A3A9J4P5</accession>
<dbReference type="Proteomes" id="UP000274097">
    <property type="component" value="Unassembled WGS sequence"/>
</dbReference>
<dbReference type="AlphaFoldDB" id="A0A3A9J4P5"/>
<dbReference type="PANTHER" id="PTHR42928:SF5">
    <property type="entry name" value="BLR1237 PROTEIN"/>
    <property type="match status" value="1"/>
</dbReference>
<dbReference type="PANTHER" id="PTHR42928">
    <property type="entry name" value="TRICARBOXYLATE-BINDING PROTEIN"/>
    <property type="match status" value="1"/>
</dbReference>
<dbReference type="Gene3D" id="3.40.190.10">
    <property type="entry name" value="Periplasmic binding protein-like II"/>
    <property type="match status" value="1"/>
</dbReference>
<dbReference type="EMBL" id="RFLX01000017">
    <property type="protein sequence ID" value="RMI19602.1"/>
    <property type="molecule type" value="Genomic_DNA"/>
</dbReference>
<dbReference type="PIRSF" id="PIRSF017082">
    <property type="entry name" value="YflP"/>
    <property type="match status" value="1"/>
</dbReference>
<comment type="similarity">
    <text evidence="1">Belongs to the UPF0065 (bug) family.</text>
</comment>
<evidence type="ECO:0000313" key="5">
    <source>
        <dbReference type="Proteomes" id="UP000278036"/>
    </source>
</evidence>
<comment type="caution">
    <text evidence="2">The sequence shown here is derived from an EMBL/GenBank/DDBJ whole genome shotgun (WGS) entry which is preliminary data.</text>
</comment>
<protein>
    <submittedName>
        <fullName evidence="2">Tripartite tricarboxylate transporter substrate binding protein</fullName>
    </submittedName>
</protein>
<name>A0A3A9J4P5_9PROT</name>
<evidence type="ECO:0000313" key="3">
    <source>
        <dbReference type="EMBL" id="RMI19602.1"/>
    </source>
</evidence>
<dbReference type="OrthoDB" id="7241516at2"/>
<organism evidence="2 5">
    <name type="scientific">Teichococcus wenyumeiae</name>
    <dbReference type="NCBI Taxonomy" id="2478470"/>
    <lineage>
        <taxon>Bacteria</taxon>
        <taxon>Pseudomonadati</taxon>
        <taxon>Pseudomonadota</taxon>
        <taxon>Alphaproteobacteria</taxon>
        <taxon>Acetobacterales</taxon>
        <taxon>Roseomonadaceae</taxon>
        <taxon>Roseomonas</taxon>
    </lineage>
</organism>
<dbReference type="RefSeq" id="WP_120640858.1">
    <property type="nucleotide sequence ID" value="NZ_RAQU01000272.1"/>
</dbReference>
<gene>
    <name evidence="2" type="ORF">D6Z83_24990</name>
    <name evidence="3" type="ORF">EBE87_19175</name>
</gene>